<dbReference type="PANTHER" id="PTHR43433">
    <property type="entry name" value="HYDROLASE, ALPHA/BETA FOLD FAMILY PROTEIN"/>
    <property type="match status" value="1"/>
</dbReference>
<dbReference type="EMBL" id="CP031222">
    <property type="protein sequence ID" value="AXI04613.1"/>
    <property type="molecule type" value="Genomic_DNA"/>
</dbReference>
<dbReference type="InterPro" id="IPR050471">
    <property type="entry name" value="AB_hydrolase"/>
</dbReference>
<evidence type="ECO:0000313" key="3">
    <source>
        <dbReference type="Proteomes" id="UP000253940"/>
    </source>
</evidence>
<dbReference type="Pfam" id="PF00561">
    <property type="entry name" value="Abhydrolase_1"/>
    <property type="match status" value="1"/>
</dbReference>
<dbReference type="InterPro" id="IPR029058">
    <property type="entry name" value="AB_hydrolase_fold"/>
</dbReference>
<keyword evidence="2" id="KW-0378">Hydrolase</keyword>
<accession>A0A345PBF4</accession>
<dbReference type="Gene3D" id="3.40.50.1820">
    <property type="entry name" value="alpha/beta hydrolase"/>
    <property type="match status" value="1"/>
</dbReference>
<dbReference type="KEGG" id="mbah:HYN46_07850"/>
<dbReference type="InterPro" id="IPR000073">
    <property type="entry name" value="AB_hydrolase_1"/>
</dbReference>
<sequence length="315" mass="34541">MQTPIIFSPSPYADFMQQTTVKVGDLDFHVEIGGKEDAPVILLIMGLGAQMLLWRDFFCKGLIDAGYRVVRFDNRDIGLSSKMREKSPRFSQAQLMARFTFGLKTDGALYTLYDMANDTKGLLDALGIEKAHVIGGSMGGMIAQILAANYPEKVATLGLLFSSNNRAFLPPPYPKQFNALTGRPDSQDEAGLVKHSLKLFAAIGTPDQSTEEEKIEFARTLYRRSYSPAGVMRQYLAVLTTGSLRAEGEKITAPTIVLHGSEDRLLPVAHGRAAAKAIKGAKFHLISGMAHDIPKGYTPLLVKLFTQHIKSHSKP</sequence>
<organism evidence="2 3">
    <name type="scientific">Aquirhabdus parva</name>
    <dbReference type="NCBI Taxonomy" id="2283318"/>
    <lineage>
        <taxon>Bacteria</taxon>
        <taxon>Pseudomonadati</taxon>
        <taxon>Pseudomonadota</taxon>
        <taxon>Gammaproteobacteria</taxon>
        <taxon>Moraxellales</taxon>
        <taxon>Moraxellaceae</taxon>
        <taxon>Aquirhabdus</taxon>
    </lineage>
</organism>
<evidence type="ECO:0000313" key="2">
    <source>
        <dbReference type="EMBL" id="AXI04613.1"/>
    </source>
</evidence>
<protein>
    <submittedName>
        <fullName evidence="2">Alpha/beta hydrolase</fullName>
    </submittedName>
</protein>
<dbReference type="PANTHER" id="PTHR43433:SF5">
    <property type="entry name" value="AB HYDROLASE-1 DOMAIN-CONTAINING PROTEIN"/>
    <property type="match status" value="1"/>
</dbReference>
<dbReference type="OrthoDB" id="9798888at2"/>
<dbReference type="SUPFAM" id="SSF53474">
    <property type="entry name" value="alpha/beta-Hydrolases"/>
    <property type="match status" value="1"/>
</dbReference>
<feature type="domain" description="AB hydrolase-1" evidence="1">
    <location>
        <begin position="39"/>
        <end position="292"/>
    </location>
</feature>
<proteinExistence type="predicted"/>
<dbReference type="Proteomes" id="UP000253940">
    <property type="component" value="Chromosome"/>
</dbReference>
<name>A0A345PBF4_9GAMM</name>
<evidence type="ECO:0000259" key="1">
    <source>
        <dbReference type="Pfam" id="PF00561"/>
    </source>
</evidence>
<dbReference type="GO" id="GO:0004806">
    <property type="term" value="F:triacylglycerol lipase activity"/>
    <property type="evidence" value="ECO:0007669"/>
    <property type="project" value="TreeGrafter"/>
</dbReference>
<dbReference type="GO" id="GO:0046503">
    <property type="term" value="P:glycerolipid catabolic process"/>
    <property type="evidence" value="ECO:0007669"/>
    <property type="project" value="TreeGrafter"/>
</dbReference>
<keyword evidence="3" id="KW-1185">Reference proteome</keyword>
<gene>
    <name evidence="2" type="ORF">HYN46_07850</name>
</gene>
<dbReference type="AlphaFoldDB" id="A0A345PBF4"/>
<dbReference type="RefSeq" id="WP_114900677.1">
    <property type="nucleotide sequence ID" value="NZ_CP031222.1"/>
</dbReference>
<reference evidence="2 3" key="1">
    <citation type="submission" date="2018-07" db="EMBL/GenBank/DDBJ databases">
        <title>Genome sequencing of Moraxellaceae gen. HYN0046.</title>
        <authorList>
            <person name="Kim M."/>
            <person name="Yi H."/>
        </authorList>
    </citation>
    <scope>NUCLEOTIDE SEQUENCE [LARGE SCALE GENOMIC DNA]</scope>
    <source>
        <strain evidence="2 3">HYN0046</strain>
    </source>
</reference>